<accession>A0A9C7CB80</accession>
<organism evidence="4">
    <name type="scientific">Polynucleobacter yangtzensis</name>
    <dbReference type="NCBI Taxonomy" id="1743159"/>
    <lineage>
        <taxon>Bacteria</taxon>
        <taxon>Pseudomonadati</taxon>
        <taxon>Pseudomonadota</taxon>
        <taxon>Betaproteobacteria</taxon>
        <taxon>Burkholderiales</taxon>
        <taxon>Burkholderiaceae</taxon>
        <taxon>Polynucleobacter</taxon>
    </lineage>
</organism>
<dbReference type="Proteomes" id="UP001211097">
    <property type="component" value="Chromosome"/>
</dbReference>
<feature type="domain" description="FHA" evidence="3">
    <location>
        <begin position="7"/>
        <end position="83"/>
    </location>
</feature>
<evidence type="ECO:0000259" key="3">
    <source>
        <dbReference type="PROSITE" id="PS50006"/>
    </source>
</evidence>
<dbReference type="Gene3D" id="3.60.60.10">
    <property type="entry name" value="Penicillin V Acylase, Chain A"/>
    <property type="match status" value="1"/>
</dbReference>
<dbReference type="PANTHER" id="PTHR35527:SF2">
    <property type="entry name" value="HYDROLASE"/>
    <property type="match status" value="1"/>
</dbReference>
<name>A0A9C7CB80_9BURK</name>
<dbReference type="AlphaFoldDB" id="A0A9C7CB80"/>
<dbReference type="EMBL" id="AP026973">
    <property type="protein sequence ID" value="BDT77556.1"/>
    <property type="molecule type" value="Genomic_DNA"/>
</dbReference>
<dbReference type="KEGG" id="pyt:PKF023_13590"/>
<keyword evidence="2 4" id="KW-0378">Hydrolase</keyword>
<dbReference type="InterPro" id="IPR052193">
    <property type="entry name" value="Peptidase_C59"/>
</dbReference>
<sequence length="341" mass="37320">MAKDGTVVAGRNMDWAFDMKWTLMVMPKGSQVLLSAPAKMGLPAENLSSKHAFIGVTPAILKGGNAFLEGQNSAGLGMSGNFLPGFTQYQSVTPQDKNYVSIVNLGTFTLGMFSTVKELKQELPKYKVWFDPSEVSGIPTAPWLHFVFTDRSGESIIVEFVKGEMVIYDNIANTLTNAPTYDWHLNNARNYLALSGTAPKPLTIKGKSINELGSEGAGMIGMPGDYTTPGRFIRASYLLQMAGQVKTGQEANQLIGHVLNNVDVPLGTSISTEGKATVSDNTQWVTIKDLTNNKLKIANYLNRTNYIQMDLNKLFASNKQMSWLIDGLPYSDGDLTNRLMQ</sequence>
<reference evidence="4" key="1">
    <citation type="submission" date="2022-11" db="EMBL/GenBank/DDBJ databases">
        <title>Complete Genome Sequences of three Polynucleobacter sp. Subcluster PnecC Strains KF022, KF023, and KF032 Isolated from a Shallow Eutrophic Lake in Japan.</title>
        <authorList>
            <person name="Ogata Y."/>
            <person name="Watanabe K."/>
            <person name="Takemine S."/>
            <person name="Shindo C."/>
            <person name="Kurokawa R."/>
            <person name="Suda W."/>
        </authorList>
    </citation>
    <scope>NUCLEOTIDE SEQUENCE</scope>
    <source>
        <strain evidence="4">KF023</strain>
    </source>
</reference>
<dbReference type="PROSITE" id="PS50006">
    <property type="entry name" value="FHA_DOMAIN"/>
    <property type="match status" value="1"/>
</dbReference>
<comment type="similarity">
    <text evidence="1">Belongs to the peptidase C59 family.</text>
</comment>
<dbReference type="InterPro" id="IPR000253">
    <property type="entry name" value="FHA_dom"/>
</dbReference>
<dbReference type="SUPFAM" id="SSF56235">
    <property type="entry name" value="N-terminal nucleophile aminohydrolases (Ntn hydrolases)"/>
    <property type="match status" value="1"/>
</dbReference>
<dbReference type="GO" id="GO:0016787">
    <property type="term" value="F:hydrolase activity"/>
    <property type="evidence" value="ECO:0007669"/>
    <property type="project" value="UniProtKB-KW"/>
</dbReference>
<evidence type="ECO:0000313" key="4">
    <source>
        <dbReference type="EMBL" id="BDT77556.1"/>
    </source>
</evidence>
<dbReference type="Pfam" id="PF02275">
    <property type="entry name" value="CBAH"/>
    <property type="match status" value="1"/>
</dbReference>
<gene>
    <name evidence="4" type="ORF">PKF023_13590</name>
</gene>
<evidence type="ECO:0000256" key="1">
    <source>
        <dbReference type="ARBA" id="ARBA00006625"/>
    </source>
</evidence>
<proteinExistence type="inferred from homology"/>
<dbReference type="PANTHER" id="PTHR35527">
    <property type="entry name" value="CHOLOYLGLYCINE HYDROLASE"/>
    <property type="match status" value="1"/>
</dbReference>
<dbReference type="InterPro" id="IPR029132">
    <property type="entry name" value="CBAH/NAAA_C"/>
</dbReference>
<protein>
    <submittedName>
        <fullName evidence="4">Choloylglycine hydrolase</fullName>
    </submittedName>
</protein>
<evidence type="ECO:0000256" key="2">
    <source>
        <dbReference type="ARBA" id="ARBA00022801"/>
    </source>
</evidence>
<dbReference type="InterPro" id="IPR029055">
    <property type="entry name" value="Ntn_hydrolases_N"/>
</dbReference>